<gene>
    <name evidence="4" type="ORF">SCP_0110440</name>
</gene>
<protein>
    <recommendedName>
        <fullName evidence="3">PXA domain-containing protein</fullName>
    </recommendedName>
</protein>
<dbReference type="GeneID" id="38775078"/>
<evidence type="ECO:0000259" key="3">
    <source>
        <dbReference type="PROSITE" id="PS51207"/>
    </source>
</evidence>
<sequence>MAISVNGLIDEVYVRQAIDFLLKECLPPDDYESDAERYVFREIVVKVLLSSVVPRITEPWFIHKLILDLIGPEKDALSENSDTPRHASLRLNQTPQRRALSFQSLAIFFLSAIQSFSGACLALIHAYRQTRDTIRRVNVSTTRFPHQQSPDATPDSTPRTERDVTTEAPTVASSEVPGGLKSSLSPASFTSPLTLPRLSQPPPVSAIPHDPISRSTSSASTPSAASFSGSSHAIPTHPPSPSDYTHPPLALLLTILFPPPTPPSTSSAGPGTSSRSTALALAYTLSLPLTALSPFLSRLLPYLLYTHVLSVDRVTDIVRIARRALFPEGWPIPPPVDPTPEEQTALREELGRRLLASVPGPLVVLLGPTPTARSHTIDAALAPLSSRECNAHLMLFILDLILLTVFPEMGASVSENTDAGMGGEERLP</sequence>
<dbReference type="InParanoid" id="A0A401G7L9"/>
<keyword evidence="5" id="KW-1185">Reference proteome</keyword>
<keyword evidence="2" id="KW-0472">Membrane</keyword>
<dbReference type="InterPro" id="IPR003114">
    <property type="entry name" value="Phox_assoc"/>
</dbReference>
<keyword evidence="2" id="KW-0812">Transmembrane</keyword>
<dbReference type="Pfam" id="PF02194">
    <property type="entry name" value="PXA"/>
    <property type="match status" value="1"/>
</dbReference>
<dbReference type="RefSeq" id="XP_027609074.1">
    <property type="nucleotide sequence ID" value="XM_027753273.1"/>
</dbReference>
<feature type="transmembrane region" description="Helical" evidence="2">
    <location>
        <begin position="105"/>
        <end position="127"/>
    </location>
</feature>
<dbReference type="PANTHER" id="PTHR22775:SF3">
    <property type="entry name" value="SORTING NEXIN-13"/>
    <property type="match status" value="1"/>
</dbReference>
<organism evidence="4 5">
    <name type="scientific">Sparassis crispa</name>
    <dbReference type="NCBI Taxonomy" id="139825"/>
    <lineage>
        <taxon>Eukaryota</taxon>
        <taxon>Fungi</taxon>
        <taxon>Dikarya</taxon>
        <taxon>Basidiomycota</taxon>
        <taxon>Agaricomycotina</taxon>
        <taxon>Agaricomycetes</taxon>
        <taxon>Polyporales</taxon>
        <taxon>Sparassidaceae</taxon>
        <taxon>Sparassis</taxon>
    </lineage>
</organism>
<dbReference type="PROSITE" id="PS51207">
    <property type="entry name" value="PXA"/>
    <property type="match status" value="1"/>
</dbReference>
<evidence type="ECO:0000313" key="5">
    <source>
        <dbReference type="Proteomes" id="UP000287166"/>
    </source>
</evidence>
<feature type="compositionally biased region" description="Low complexity" evidence="1">
    <location>
        <begin position="213"/>
        <end position="233"/>
    </location>
</feature>
<keyword evidence="2" id="KW-1133">Transmembrane helix</keyword>
<dbReference type="Proteomes" id="UP000287166">
    <property type="component" value="Unassembled WGS sequence"/>
</dbReference>
<feature type="domain" description="PXA" evidence="3">
    <location>
        <begin position="1"/>
        <end position="74"/>
    </location>
</feature>
<name>A0A401G7L9_9APHY</name>
<evidence type="ECO:0000256" key="2">
    <source>
        <dbReference type="SAM" id="Phobius"/>
    </source>
</evidence>
<feature type="compositionally biased region" description="Polar residues" evidence="1">
    <location>
        <begin position="182"/>
        <end position="193"/>
    </location>
</feature>
<feature type="compositionally biased region" description="Polar residues" evidence="1">
    <location>
        <begin position="140"/>
        <end position="157"/>
    </location>
</feature>
<feature type="region of interest" description="Disordered" evidence="1">
    <location>
        <begin position="140"/>
        <end position="245"/>
    </location>
</feature>
<dbReference type="STRING" id="139825.A0A401G7L9"/>
<dbReference type="PANTHER" id="PTHR22775">
    <property type="entry name" value="SORTING NEXIN"/>
    <property type="match status" value="1"/>
</dbReference>
<dbReference type="GO" id="GO:0035091">
    <property type="term" value="F:phosphatidylinositol binding"/>
    <property type="evidence" value="ECO:0007669"/>
    <property type="project" value="TreeGrafter"/>
</dbReference>
<proteinExistence type="predicted"/>
<dbReference type="AlphaFoldDB" id="A0A401G7L9"/>
<dbReference type="OrthoDB" id="5582218at2759"/>
<comment type="caution">
    <text evidence="4">The sequence shown here is derived from an EMBL/GenBank/DDBJ whole genome shotgun (WGS) entry which is preliminary data.</text>
</comment>
<accession>A0A401G7L9</accession>
<evidence type="ECO:0000256" key="1">
    <source>
        <dbReference type="SAM" id="MobiDB-lite"/>
    </source>
</evidence>
<dbReference type="EMBL" id="BFAD01000001">
    <property type="protein sequence ID" value="GBE78161.1"/>
    <property type="molecule type" value="Genomic_DNA"/>
</dbReference>
<reference evidence="4 5" key="1">
    <citation type="journal article" date="2018" name="Sci. Rep.">
        <title>Genome sequence of the cauliflower mushroom Sparassis crispa (Hanabiratake) and its association with beneficial usage.</title>
        <authorList>
            <person name="Kiyama R."/>
            <person name="Furutani Y."/>
            <person name="Kawaguchi K."/>
            <person name="Nakanishi T."/>
        </authorList>
    </citation>
    <scope>NUCLEOTIDE SEQUENCE [LARGE SCALE GENOMIC DNA]</scope>
</reference>
<evidence type="ECO:0000313" key="4">
    <source>
        <dbReference type="EMBL" id="GBE78161.1"/>
    </source>
</evidence>